<accession>A0ABQ8D8P9</accession>
<dbReference type="SUPFAM" id="SSF101936">
    <property type="entry name" value="DNA-binding pseudobarrel domain"/>
    <property type="match status" value="1"/>
</dbReference>
<evidence type="ECO:0000256" key="9">
    <source>
        <dbReference type="SAM" id="MobiDB-lite"/>
    </source>
</evidence>
<reference evidence="12 13" key="1">
    <citation type="submission" date="2021-05" db="EMBL/GenBank/DDBJ databases">
        <title>Genome Assembly of Synthetic Allotetraploid Brassica napus Reveals Homoeologous Exchanges between Subgenomes.</title>
        <authorList>
            <person name="Davis J.T."/>
        </authorList>
    </citation>
    <scope>NUCLEOTIDE SEQUENCE [LARGE SCALE GENOMIC DNA]</scope>
    <source>
        <strain evidence="13">cv. Da-Ae</strain>
        <tissue evidence="12">Seedling</tissue>
    </source>
</reference>
<evidence type="ECO:0000256" key="7">
    <source>
        <dbReference type="ARBA" id="ARBA00023163"/>
    </source>
</evidence>
<keyword evidence="7" id="KW-0804">Transcription</keyword>
<dbReference type="CDD" id="cd10017">
    <property type="entry name" value="B3_DNA"/>
    <property type="match status" value="1"/>
</dbReference>
<dbReference type="Gene3D" id="3.30.40.100">
    <property type="match status" value="1"/>
</dbReference>
<keyword evidence="3" id="KW-0863">Zinc-finger</keyword>
<evidence type="ECO:0000256" key="2">
    <source>
        <dbReference type="ARBA" id="ARBA00022723"/>
    </source>
</evidence>
<feature type="domain" description="CW-type" evidence="11">
    <location>
        <begin position="561"/>
        <end position="611"/>
    </location>
</feature>
<evidence type="ECO:0000259" key="11">
    <source>
        <dbReference type="PROSITE" id="PS51050"/>
    </source>
</evidence>
<evidence type="ECO:0000256" key="1">
    <source>
        <dbReference type="ARBA" id="ARBA00004123"/>
    </source>
</evidence>
<dbReference type="PROSITE" id="PS51050">
    <property type="entry name" value="ZF_CW"/>
    <property type="match status" value="1"/>
</dbReference>
<dbReference type="InterPro" id="IPR011124">
    <property type="entry name" value="Znf_CW"/>
</dbReference>
<evidence type="ECO:0000256" key="6">
    <source>
        <dbReference type="ARBA" id="ARBA00023125"/>
    </source>
</evidence>
<dbReference type="InterPro" id="IPR003340">
    <property type="entry name" value="B3_DNA-bd"/>
</dbReference>
<feature type="domain" description="TF-B3" evidence="10">
    <location>
        <begin position="313"/>
        <end position="414"/>
    </location>
</feature>
<dbReference type="PANTHER" id="PTHR46245:SF3">
    <property type="entry name" value="B3 DOMAIN-CONTAINING TRANSCRIPTION REPRESSOR VAL1"/>
    <property type="match status" value="1"/>
</dbReference>
<dbReference type="Pfam" id="PF02362">
    <property type="entry name" value="B3"/>
    <property type="match status" value="1"/>
</dbReference>
<evidence type="ECO:0000256" key="3">
    <source>
        <dbReference type="ARBA" id="ARBA00022771"/>
    </source>
</evidence>
<keyword evidence="8" id="KW-0539">Nucleus</keyword>
<proteinExistence type="predicted"/>
<gene>
    <name evidence="12" type="ORF">HID58_017997</name>
</gene>
<feature type="region of interest" description="Disordered" evidence="9">
    <location>
        <begin position="428"/>
        <end position="494"/>
    </location>
</feature>
<evidence type="ECO:0000256" key="5">
    <source>
        <dbReference type="ARBA" id="ARBA00023015"/>
    </source>
</evidence>
<feature type="region of interest" description="Disordered" evidence="9">
    <location>
        <begin position="160"/>
        <end position="179"/>
    </location>
</feature>
<dbReference type="InterPro" id="IPR015300">
    <property type="entry name" value="DNA-bd_pseudobarrel_sf"/>
</dbReference>
<feature type="compositionally biased region" description="Basic and acidic residues" evidence="9">
    <location>
        <begin position="798"/>
        <end position="811"/>
    </location>
</feature>
<feature type="region of interest" description="Disordered" evidence="9">
    <location>
        <begin position="252"/>
        <end position="278"/>
    </location>
</feature>
<evidence type="ECO:0000256" key="8">
    <source>
        <dbReference type="ARBA" id="ARBA00023242"/>
    </source>
</evidence>
<name>A0ABQ8D8P9_BRANA</name>
<comment type="subcellular location">
    <subcellularLocation>
        <location evidence="1">Nucleus</location>
    </subcellularLocation>
</comment>
<feature type="compositionally biased region" description="Polar residues" evidence="9">
    <location>
        <begin position="428"/>
        <end position="452"/>
    </location>
</feature>
<feature type="compositionally biased region" description="Gly residues" evidence="9">
    <location>
        <begin position="783"/>
        <end position="797"/>
    </location>
</feature>
<protein>
    <recommendedName>
        <fullName evidence="14">B3 domain-containing transcription repressor VAL1</fullName>
    </recommendedName>
</protein>
<organism evidence="12 13">
    <name type="scientific">Brassica napus</name>
    <name type="common">Rape</name>
    <dbReference type="NCBI Taxonomy" id="3708"/>
    <lineage>
        <taxon>Eukaryota</taxon>
        <taxon>Viridiplantae</taxon>
        <taxon>Streptophyta</taxon>
        <taxon>Embryophyta</taxon>
        <taxon>Tracheophyta</taxon>
        <taxon>Spermatophyta</taxon>
        <taxon>Magnoliopsida</taxon>
        <taxon>eudicotyledons</taxon>
        <taxon>Gunneridae</taxon>
        <taxon>Pentapetalae</taxon>
        <taxon>rosids</taxon>
        <taxon>malvids</taxon>
        <taxon>Brassicales</taxon>
        <taxon>Brassicaceae</taxon>
        <taxon>Brassiceae</taxon>
        <taxon>Brassica</taxon>
    </lineage>
</organism>
<keyword evidence="2" id="KW-0479">Metal-binding</keyword>
<dbReference type="Pfam" id="PF25813">
    <property type="entry name" value="zf_VAL1_N"/>
    <property type="match status" value="1"/>
</dbReference>
<dbReference type="EMBL" id="JAGKQM010000005">
    <property type="protein sequence ID" value="KAH0925741.1"/>
    <property type="molecule type" value="Genomic_DNA"/>
</dbReference>
<evidence type="ECO:0000313" key="13">
    <source>
        <dbReference type="Proteomes" id="UP000824890"/>
    </source>
</evidence>
<keyword evidence="5" id="KW-0805">Transcription regulation</keyword>
<dbReference type="PROSITE" id="PS50863">
    <property type="entry name" value="B3"/>
    <property type="match status" value="1"/>
</dbReference>
<keyword evidence="6" id="KW-0238">DNA-binding</keyword>
<dbReference type="Gene3D" id="2.40.330.10">
    <property type="entry name" value="DNA-binding pseudobarrel domain"/>
    <property type="match status" value="1"/>
</dbReference>
<sequence length="811" mass="88217">MHRMFEVKMGSKVCMNASCGSTSSVEWKKGWPLRSGALADLCFRCGYLAESSCSFTTSAYETSRFCETFHMEQSGWRECYLCNKRLHCGCIASKLVVEFMDYGGVGCSTCTNSHSKRGENPGVFSRLPMNMQQTNGESGMSIDGVVRTEANLFSQPLVSGDDKREEFTPHRGFGNLMKQDNNVTTAGYTHESSSSSPAQPSLNMALATLPYSPSFATPVVDGNKLMGAGGGGGASSQSHLFQCSASSILQKPSKSVLGTPPPGTSKSAQARIGRPPVEGRGKGHLLPRYWPKYTDKELQQISGNLNLNIVPLFEKTLSASDAGRIGRLVLPKACAEAYFPPISQSEGIPLKVQDVRGKEWTFQFRFWPNNNSRMYVLEGVTPCIQSMRLQAGDTVTFSRVDPGGKLIMGARKATYTVDMQGCGFANGASNEDTSSSGVTENLTSINAPSCPSQMLEGLPEHLGSPHGGNGLKKSEINGGDDQSRGKEKKRTRTLGAKNKRLLLHSEESMELRVTWEEAQELLRPSANAKPTVVVIEEHEFEEFEEPPVFGKRTIVVTSRPSGEQERWGSCDDCSKWRRLPVDALLPAKWTCSDNVWDSSRCSCSAPEESLKELENVLRAGKEYKKKRIGVSQTARNEQEPSGLDALASAAVLGDALDESEVATTTRHPRHRVGCSCIVCIQPPSGKGRHKPTCGCTVCSTVKRRFKTLMMRRKKKQLERDGTAAEAVDEENKEGAEPEKNEGEKEGRIDLNSDPYNREDAEAVAVEKGEESKKSEEGVCWGVSQGGGVLGGTEVGGGEAEKTTSEEQKVAS</sequence>
<keyword evidence="13" id="KW-1185">Reference proteome</keyword>
<dbReference type="PANTHER" id="PTHR46245">
    <property type="entry name" value="B3 DOMAIN-CONTAINING PROTEIN OS07G0563300"/>
    <property type="match status" value="1"/>
</dbReference>
<feature type="region of interest" description="Disordered" evidence="9">
    <location>
        <begin position="711"/>
        <end position="811"/>
    </location>
</feature>
<dbReference type="SMART" id="SM01019">
    <property type="entry name" value="B3"/>
    <property type="match status" value="1"/>
</dbReference>
<comment type="caution">
    <text evidence="12">The sequence shown here is derived from an EMBL/GenBank/DDBJ whole genome shotgun (WGS) entry which is preliminary data.</text>
</comment>
<keyword evidence="4" id="KW-0862">Zinc</keyword>
<evidence type="ECO:0000256" key="4">
    <source>
        <dbReference type="ARBA" id="ARBA00022833"/>
    </source>
</evidence>
<dbReference type="Pfam" id="PF07496">
    <property type="entry name" value="zf-CW"/>
    <property type="match status" value="1"/>
</dbReference>
<feature type="compositionally biased region" description="Basic and acidic residues" evidence="9">
    <location>
        <begin position="732"/>
        <end position="776"/>
    </location>
</feature>
<feature type="compositionally biased region" description="Basic and acidic residues" evidence="9">
    <location>
        <begin position="160"/>
        <end position="169"/>
    </location>
</feature>
<dbReference type="InterPro" id="IPR057743">
    <property type="entry name" value="Zfn_VAL1-3_N"/>
</dbReference>
<dbReference type="Proteomes" id="UP000824890">
    <property type="component" value="Unassembled WGS sequence"/>
</dbReference>
<evidence type="ECO:0008006" key="14">
    <source>
        <dbReference type="Google" id="ProtNLM"/>
    </source>
</evidence>
<evidence type="ECO:0000313" key="12">
    <source>
        <dbReference type="EMBL" id="KAH0925741.1"/>
    </source>
</evidence>
<evidence type="ECO:0000259" key="10">
    <source>
        <dbReference type="PROSITE" id="PS50863"/>
    </source>
</evidence>